<reference evidence="1" key="1">
    <citation type="journal article" date="2021" name="Proc. Natl. Acad. Sci. U.S.A.">
        <title>A Catalog of Tens of Thousands of Viruses from Human Metagenomes Reveals Hidden Associations with Chronic Diseases.</title>
        <authorList>
            <person name="Tisza M.J."/>
            <person name="Buck C.B."/>
        </authorList>
    </citation>
    <scope>NUCLEOTIDE SEQUENCE</scope>
    <source>
        <strain evidence="1">CtPNe1</strain>
    </source>
</reference>
<accession>A0A8D9PGL4</accession>
<protein>
    <submittedName>
        <fullName evidence="1">Uncharacterized protein</fullName>
    </submittedName>
</protein>
<sequence>MVNTKYQRNEQLVGSIFKGKTIPSTQEPVNESIRRAILQVVKERVYGKTYN</sequence>
<organism evidence="1">
    <name type="scientific">Bacteriophage sp</name>
    <dbReference type="NCBI Taxonomy" id="38018"/>
    <lineage>
        <taxon>Viruses</taxon>
    </lineage>
</organism>
<name>A0A8D9PGL4_9VIRU</name>
<dbReference type="EMBL" id="BK029947">
    <property type="protein sequence ID" value="DAD56916.1"/>
    <property type="molecule type" value="Genomic_DNA"/>
</dbReference>
<evidence type="ECO:0000313" key="1">
    <source>
        <dbReference type="EMBL" id="DAD56916.1"/>
    </source>
</evidence>
<proteinExistence type="predicted"/>